<protein>
    <submittedName>
        <fullName evidence="1">Reverse transcriptase</fullName>
    </submittedName>
</protein>
<keyword evidence="1" id="KW-0548">Nucleotidyltransferase</keyword>
<evidence type="ECO:0000313" key="1">
    <source>
        <dbReference type="EMBL" id="KAA3483079.1"/>
    </source>
</evidence>
<dbReference type="EMBL" id="SMMG02000002">
    <property type="protein sequence ID" value="KAA3483079.1"/>
    <property type="molecule type" value="Genomic_DNA"/>
</dbReference>
<gene>
    <name evidence="1" type="ORF">EPI10_005276</name>
</gene>
<comment type="caution">
    <text evidence="1">The sequence shown here is derived from an EMBL/GenBank/DDBJ whole genome shotgun (WGS) entry which is preliminary data.</text>
</comment>
<accession>A0A5B6WMK2</accession>
<sequence>MVEPTSKKNVEINIPLLDAIKQILRYAKFLKELSTNNVGENVFAVLQRKVPEKCKDMGMFAIPCKIGHLGIKKAMCN</sequence>
<proteinExistence type="predicted"/>
<evidence type="ECO:0000313" key="2">
    <source>
        <dbReference type="Proteomes" id="UP000325315"/>
    </source>
</evidence>
<reference evidence="2" key="1">
    <citation type="journal article" date="2019" name="Plant Biotechnol. J.">
        <title>Genome sequencing of the Australian wild diploid species Gossypium australe highlights disease resistance and delayed gland morphogenesis.</title>
        <authorList>
            <person name="Cai Y."/>
            <person name="Cai X."/>
            <person name="Wang Q."/>
            <person name="Wang P."/>
            <person name="Zhang Y."/>
            <person name="Cai C."/>
            <person name="Xu Y."/>
            <person name="Wang K."/>
            <person name="Zhou Z."/>
            <person name="Wang C."/>
            <person name="Geng S."/>
            <person name="Li B."/>
            <person name="Dong Q."/>
            <person name="Hou Y."/>
            <person name="Wang H."/>
            <person name="Ai P."/>
            <person name="Liu Z."/>
            <person name="Yi F."/>
            <person name="Sun M."/>
            <person name="An G."/>
            <person name="Cheng J."/>
            <person name="Zhang Y."/>
            <person name="Shi Q."/>
            <person name="Xie Y."/>
            <person name="Shi X."/>
            <person name="Chang Y."/>
            <person name="Huang F."/>
            <person name="Chen Y."/>
            <person name="Hong S."/>
            <person name="Mi L."/>
            <person name="Sun Q."/>
            <person name="Zhang L."/>
            <person name="Zhou B."/>
            <person name="Peng R."/>
            <person name="Zhang X."/>
            <person name="Liu F."/>
        </authorList>
    </citation>
    <scope>NUCLEOTIDE SEQUENCE [LARGE SCALE GENOMIC DNA]</scope>
    <source>
        <strain evidence="2">cv. PA1801</strain>
    </source>
</reference>
<dbReference type="OrthoDB" id="1434404at2759"/>
<keyword evidence="1" id="KW-0808">Transferase</keyword>
<organism evidence="1 2">
    <name type="scientific">Gossypium australe</name>
    <dbReference type="NCBI Taxonomy" id="47621"/>
    <lineage>
        <taxon>Eukaryota</taxon>
        <taxon>Viridiplantae</taxon>
        <taxon>Streptophyta</taxon>
        <taxon>Embryophyta</taxon>
        <taxon>Tracheophyta</taxon>
        <taxon>Spermatophyta</taxon>
        <taxon>Magnoliopsida</taxon>
        <taxon>eudicotyledons</taxon>
        <taxon>Gunneridae</taxon>
        <taxon>Pentapetalae</taxon>
        <taxon>rosids</taxon>
        <taxon>malvids</taxon>
        <taxon>Malvales</taxon>
        <taxon>Malvaceae</taxon>
        <taxon>Malvoideae</taxon>
        <taxon>Gossypium</taxon>
    </lineage>
</organism>
<name>A0A5B6WMK2_9ROSI</name>
<dbReference type="AlphaFoldDB" id="A0A5B6WMK2"/>
<dbReference type="Proteomes" id="UP000325315">
    <property type="component" value="Unassembled WGS sequence"/>
</dbReference>
<keyword evidence="1" id="KW-0695">RNA-directed DNA polymerase</keyword>
<dbReference type="GO" id="GO:0003964">
    <property type="term" value="F:RNA-directed DNA polymerase activity"/>
    <property type="evidence" value="ECO:0007669"/>
    <property type="project" value="UniProtKB-KW"/>
</dbReference>
<keyword evidence="2" id="KW-1185">Reference proteome</keyword>